<gene>
    <name evidence="2" type="ORF">WICPIJ_002166</name>
</gene>
<keyword evidence="1" id="KW-1133">Transmembrane helix</keyword>
<evidence type="ECO:0000313" key="3">
    <source>
        <dbReference type="Proteomes" id="UP000774326"/>
    </source>
</evidence>
<feature type="transmembrane region" description="Helical" evidence="1">
    <location>
        <begin position="541"/>
        <end position="565"/>
    </location>
</feature>
<dbReference type="Pfam" id="PF04114">
    <property type="entry name" value="Gaa1"/>
    <property type="match status" value="1"/>
</dbReference>
<feature type="transmembrane region" description="Helical" evidence="1">
    <location>
        <begin position="20"/>
        <end position="41"/>
    </location>
</feature>
<dbReference type="PIRSF" id="PIRSF036762">
    <property type="entry name" value="GAA1"/>
    <property type="match status" value="1"/>
</dbReference>
<dbReference type="PANTHER" id="PTHR13304:SF0">
    <property type="entry name" value="GLYCOSYLPHOSPHATIDYLINOSITOL ANCHOR ATTACHMENT 1 PROTEIN"/>
    <property type="match status" value="1"/>
</dbReference>
<feature type="transmembrane region" description="Helical" evidence="1">
    <location>
        <begin position="420"/>
        <end position="436"/>
    </location>
</feature>
<evidence type="ECO:0000313" key="2">
    <source>
        <dbReference type="EMBL" id="KAH3686839.1"/>
    </source>
</evidence>
<keyword evidence="1" id="KW-0812">Transmembrane</keyword>
<evidence type="ECO:0008006" key="4">
    <source>
        <dbReference type="Google" id="ProtNLM"/>
    </source>
</evidence>
<proteinExistence type="predicted"/>
<reference evidence="2" key="2">
    <citation type="submission" date="2021-01" db="EMBL/GenBank/DDBJ databases">
        <authorList>
            <person name="Schikora-Tamarit M.A."/>
        </authorList>
    </citation>
    <scope>NUCLEOTIDE SEQUENCE</scope>
    <source>
        <strain evidence="2">CBS2887</strain>
    </source>
</reference>
<feature type="transmembrane region" description="Helical" evidence="1">
    <location>
        <begin position="394"/>
        <end position="414"/>
    </location>
</feature>
<keyword evidence="3" id="KW-1185">Reference proteome</keyword>
<sequence length="576" mass="64740">MALLEQVYKKIVKLGLLPKLIRALPILPLILAIIGLGWISLLPDDGQYRRTYISENALLPSQAYSYFRESEWNIVRGYRDEILKFNREDKVGNLQEMQTWIEDIGFKTHIHTSEFGDTLYGIWHVPKGDDTESMVLGAAYFNSDGDFNVGGMALSIALGRYFHRWNIWSKNIIIVIPENPNLALRHWVNAYHGDLDLTGGSIEAALMLDYASDSDNFDYTELYYEGLNGQLPNLDYINVAVSVAEHEGSRISLHRTPKEELWNNDYTSRLTILLKSIKELALAGIRRPHGNEAFSGWRIQAITLKAIGFTGANDITTFGRIPEAVFRSVNNLLEKFHQSFFFYLMLAPRHFISIGTYLPSAGFFAGSFLLSCLDKMLNSGFEVNYLLKFAPNAALFFVAVVACALAITLGYPLLPTNTHYVLIAVSVVASVAVSSIKIRGYNNKEKRILLRAISALYYTIVLASLLVLNFSLTFAIGTFAIPLCFVNEYPRLSKPVNNVLNTLLLLISNPFILSVFFSLDFEGGVDEFYQGLIESWVYLDSYTWGVVVLGWGAVWAGTASSLMLVDLEREEKVNTE</sequence>
<protein>
    <recommendedName>
        <fullName evidence="4">GPI transamidase component GAA1</fullName>
    </recommendedName>
</protein>
<dbReference type="GO" id="GO:0042765">
    <property type="term" value="C:GPI-anchor transamidase complex"/>
    <property type="evidence" value="ECO:0007669"/>
    <property type="project" value="InterPro"/>
</dbReference>
<dbReference type="Proteomes" id="UP000774326">
    <property type="component" value="Unassembled WGS sequence"/>
</dbReference>
<reference evidence="2" key="1">
    <citation type="journal article" date="2021" name="Open Biol.">
        <title>Shared evolutionary footprints suggest mitochondrial oxidative damage underlies multiple complex I losses in fungi.</title>
        <authorList>
            <person name="Schikora-Tamarit M.A."/>
            <person name="Marcet-Houben M."/>
            <person name="Nosek J."/>
            <person name="Gabaldon T."/>
        </authorList>
    </citation>
    <scope>NUCLEOTIDE SEQUENCE</scope>
    <source>
        <strain evidence="2">CBS2887</strain>
    </source>
</reference>
<feature type="transmembrane region" description="Helical" evidence="1">
    <location>
        <begin position="502"/>
        <end position="521"/>
    </location>
</feature>
<dbReference type="PANTHER" id="PTHR13304">
    <property type="entry name" value="GLYCOSYLPHOSPHATIDYLINOSITOL ANCHOR ATTACHMENT 1 PROTEIN"/>
    <property type="match status" value="1"/>
</dbReference>
<feature type="transmembrane region" description="Helical" evidence="1">
    <location>
        <begin position="351"/>
        <end position="373"/>
    </location>
</feature>
<dbReference type="OrthoDB" id="445301at2759"/>
<organism evidence="2 3">
    <name type="scientific">Wickerhamomyces pijperi</name>
    <name type="common">Yeast</name>
    <name type="synonym">Pichia pijperi</name>
    <dbReference type="NCBI Taxonomy" id="599730"/>
    <lineage>
        <taxon>Eukaryota</taxon>
        <taxon>Fungi</taxon>
        <taxon>Dikarya</taxon>
        <taxon>Ascomycota</taxon>
        <taxon>Saccharomycotina</taxon>
        <taxon>Saccharomycetes</taxon>
        <taxon>Phaffomycetales</taxon>
        <taxon>Wickerhamomycetaceae</taxon>
        <taxon>Wickerhamomyces</taxon>
    </lineage>
</organism>
<feature type="transmembrane region" description="Helical" evidence="1">
    <location>
        <begin position="448"/>
        <end position="466"/>
    </location>
</feature>
<dbReference type="GO" id="GO:0016255">
    <property type="term" value="P:attachment of GPI anchor to protein"/>
    <property type="evidence" value="ECO:0007669"/>
    <property type="project" value="TreeGrafter"/>
</dbReference>
<evidence type="ECO:0000256" key="1">
    <source>
        <dbReference type="SAM" id="Phobius"/>
    </source>
</evidence>
<dbReference type="EMBL" id="JAEUBG010001186">
    <property type="protein sequence ID" value="KAH3686839.1"/>
    <property type="molecule type" value="Genomic_DNA"/>
</dbReference>
<dbReference type="AlphaFoldDB" id="A0A9P8TQ39"/>
<name>A0A9P8TQ39_WICPI</name>
<feature type="transmembrane region" description="Helical" evidence="1">
    <location>
        <begin position="472"/>
        <end position="490"/>
    </location>
</feature>
<dbReference type="InterPro" id="IPR007246">
    <property type="entry name" value="Gaa1"/>
</dbReference>
<accession>A0A9P8TQ39</accession>
<keyword evidence="1" id="KW-0472">Membrane</keyword>
<comment type="caution">
    <text evidence="2">The sequence shown here is derived from an EMBL/GenBank/DDBJ whole genome shotgun (WGS) entry which is preliminary data.</text>
</comment>